<proteinExistence type="predicted"/>
<evidence type="ECO:0000313" key="2">
    <source>
        <dbReference type="EMBL" id="MBD8033414.1"/>
    </source>
</evidence>
<evidence type="ECO:0000259" key="1">
    <source>
        <dbReference type="Pfam" id="PF11181"/>
    </source>
</evidence>
<feature type="domain" description="General stress protein 17M-like" evidence="1">
    <location>
        <begin position="6"/>
        <end position="98"/>
    </location>
</feature>
<dbReference type="RefSeq" id="WP_191703969.1">
    <property type="nucleotide sequence ID" value="NZ_JACSPW010000008.1"/>
</dbReference>
<accession>A0ABR8XNC7</accession>
<comment type="caution">
    <text evidence="2">The sequence shown here is derived from an EMBL/GenBank/DDBJ whole genome shotgun (WGS) entry which is preliminary data.</text>
</comment>
<name>A0ABR8XNC7_9BACL</name>
<dbReference type="EMBL" id="JACSPW010000008">
    <property type="protein sequence ID" value="MBD8033414.1"/>
    <property type="molecule type" value="Genomic_DNA"/>
</dbReference>
<reference evidence="2 3" key="1">
    <citation type="submission" date="2020-08" db="EMBL/GenBank/DDBJ databases">
        <title>A Genomic Blueprint of the Chicken Gut Microbiome.</title>
        <authorList>
            <person name="Gilroy R."/>
            <person name="Ravi A."/>
            <person name="Getino M."/>
            <person name="Pursley I."/>
            <person name="Horton D.L."/>
            <person name="Alikhan N.-F."/>
            <person name="Baker D."/>
            <person name="Gharbi K."/>
            <person name="Hall N."/>
            <person name="Watson M."/>
            <person name="Adriaenssens E.M."/>
            <person name="Foster-Nyarko E."/>
            <person name="Jarju S."/>
            <person name="Secka A."/>
            <person name="Antonio M."/>
            <person name="Oren A."/>
            <person name="Chaudhuri R."/>
            <person name="La Ragione R.M."/>
            <person name="Hildebrand F."/>
            <person name="Pallen M.J."/>
        </authorList>
    </citation>
    <scope>NUCLEOTIDE SEQUENCE [LARGE SCALE GENOMIC DNA]</scope>
    <source>
        <strain evidence="2 3">Sa1YVA6</strain>
    </source>
</reference>
<keyword evidence="3" id="KW-1185">Reference proteome</keyword>
<dbReference type="Proteomes" id="UP000600565">
    <property type="component" value="Unassembled WGS sequence"/>
</dbReference>
<organism evidence="2 3">
    <name type="scientific">Solibacillus merdavium</name>
    <dbReference type="NCBI Taxonomy" id="2762218"/>
    <lineage>
        <taxon>Bacteria</taxon>
        <taxon>Bacillati</taxon>
        <taxon>Bacillota</taxon>
        <taxon>Bacilli</taxon>
        <taxon>Bacillales</taxon>
        <taxon>Caryophanaceae</taxon>
        <taxon>Solibacillus</taxon>
    </lineage>
</organism>
<evidence type="ECO:0000313" key="3">
    <source>
        <dbReference type="Proteomes" id="UP000600565"/>
    </source>
</evidence>
<dbReference type="InterPro" id="IPR025889">
    <property type="entry name" value="GSP17M-like_dom"/>
</dbReference>
<dbReference type="Pfam" id="PF11181">
    <property type="entry name" value="YflT"/>
    <property type="match status" value="1"/>
</dbReference>
<gene>
    <name evidence="2" type="ORF">H9632_10060</name>
</gene>
<sequence length="128" mass="14779">MEYRREIGLVYSVDEAMAKLNYIRAHGFSEHEIHLFAKDIRPLHSLKMYTEINIHAAGNWVDQMISLITGQNIYAVSLRILQLTQEEVAHYGHGIEQGGIFLFAEHEHPYEKEPVKQRVPVNIPNVVD</sequence>
<protein>
    <submittedName>
        <fullName evidence="2">General stress protein</fullName>
    </submittedName>
</protein>